<feature type="signal peptide" evidence="1">
    <location>
        <begin position="1"/>
        <end position="30"/>
    </location>
</feature>
<feature type="chain" id="PRO_5003485737" description="DUF5689 domain-containing protein" evidence="1">
    <location>
        <begin position="31"/>
        <end position="1056"/>
    </location>
</feature>
<dbReference type="AlphaFoldDB" id="G6B110"/>
<protein>
    <recommendedName>
        <fullName evidence="2">DUF5689 domain-containing protein</fullName>
    </recommendedName>
</protein>
<proteinExistence type="predicted"/>
<evidence type="ECO:0000256" key="1">
    <source>
        <dbReference type="SAM" id="SignalP"/>
    </source>
</evidence>
<dbReference type="Gene3D" id="2.60.120.200">
    <property type="match status" value="1"/>
</dbReference>
<organism evidence="3 4">
    <name type="scientific">Leyella stercorea DSM 18206</name>
    <dbReference type="NCBI Taxonomy" id="1002367"/>
    <lineage>
        <taxon>Bacteria</taxon>
        <taxon>Pseudomonadati</taxon>
        <taxon>Bacteroidota</taxon>
        <taxon>Bacteroidia</taxon>
        <taxon>Bacteroidales</taxon>
        <taxon>Prevotellaceae</taxon>
        <taxon>Leyella</taxon>
    </lineage>
</organism>
<dbReference type="GeneID" id="78338445"/>
<dbReference type="HOGENOM" id="CLU_290007_0_0_10"/>
<evidence type="ECO:0000259" key="2">
    <source>
        <dbReference type="Pfam" id="PF18942"/>
    </source>
</evidence>
<comment type="caution">
    <text evidence="3">The sequence shown here is derived from an EMBL/GenBank/DDBJ whole genome shotgun (WGS) entry which is preliminary data.</text>
</comment>
<evidence type="ECO:0000313" key="3">
    <source>
        <dbReference type="EMBL" id="EHJ36985.1"/>
    </source>
</evidence>
<name>G6B110_9BACT</name>
<reference evidence="3 4" key="1">
    <citation type="submission" date="2011-08" db="EMBL/GenBank/DDBJ databases">
        <authorList>
            <person name="Weinstock G."/>
            <person name="Sodergren E."/>
            <person name="Clifton S."/>
            <person name="Fulton L."/>
            <person name="Fulton B."/>
            <person name="Courtney L."/>
            <person name="Fronick C."/>
            <person name="Harrison M."/>
            <person name="Strong C."/>
            <person name="Farmer C."/>
            <person name="Delahaunty K."/>
            <person name="Markovic C."/>
            <person name="Hall O."/>
            <person name="Minx P."/>
            <person name="Tomlinson C."/>
            <person name="Mitreva M."/>
            <person name="Hou S."/>
            <person name="Chen J."/>
            <person name="Wollam A."/>
            <person name="Pepin K.H."/>
            <person name="Johnson M."/>
            <person name="Bhonagiri V."/>
            <person name="Zhang X."/>
            <person name="Suruliraj S."/>
            <person name="Warren W."/>
            <person name="Chinwalla A."/>
            <person name="Mardis E.R."/>
            <person name="Wilson R.K."/>
        </authorList>
    </citation>
    <scope>NUCLEOTIDE SEQUENCE [LARGE SCALE GENOMIC DNA]</scope>
    <source>
        <strain evidence="3 4">DSM 18206</strain>
    </source>
</reference>
<dbReference type="InterPro" id="IPR026444">
    <property type="entry name" value="Secre_tail"/>
</dbReference>
<gene>
    <name evidence="3" type="ORF">HMPREF0673_02578</name>
</gene>
<dbReference type="RefSeq" id="WP_007902427.1">
    <property type="nucleotide sequence ID" value="NZ_JH379461.1"/>
</dbReference>
<dbReference type="NCBIfam" id="TIGR04183">
    <property type="entry name" value="Por_Secre_tail"/>
    <property type="match status" value="1"/>
</dbReference>
<feature type="domain" description="DUF5689" evidence="2">
    <location>
        <begin position="386"/>
        <end position="582"/>
    </location>
</feature>
<sequence length="1056" mass="114362">MKQLYSFKTWHSLISMLFVMMCCLPETVAAQVSFSDDFNYPAGNLHEQGGWVRYGKNAEDPIQVLDKQLTYAGYNDNAPAKCVKIGSAKQGEDLMVKFTDNADGVKSGNLYFSALINVEAQPKGNVYVMSFVPRTKASEIAGGIAPTELGRLYIGEGDNADEVKVGIERGANNPVFATSPLKLNQTYLVVLRYEINAANPRQDNIYLYVNPTDFKQEPKLNMASAVIDGVNKTGSGLGSYGLQGLELRQGTTSSVTSPEMYVASVRVSDTYAGLFGEAGIDTTPKLGVSKKTFVLGEVYSGDTHEETVKVTGENLTGDITVESSSEAVSVEPATIAADDAMSAGGAELKIKVTYTDGEQHATLILKSEGAEDVQIKLSWTGNSIPEIASIKALYSEDPEAGMTYKYTGEATVTFVDRGGSQPVFYLQDKTAAIALSDDYEMLTKTDYEVGDKITGTILGVQSAFGTTSAMALGADLGTVVSKGNTVTPVEATLAQLKANPTSYIQQLVKVKNLKFKDVAEGAIFAEGMAQPVVTDGAEEAKVRIFKGTTLIGKSIPAADITLTGLFTSSKTLIIGPRGIEDIAEQQPVGEPAITISPEKIEQTAGKLGQTVEVATLHVSAKNMTQPTFFELAGKNADQFALSKTKIEKGSTETDIVITYTPTEVAVHRAYVLVTCPSIEDYDKSIAFSAYAIDEQNPPTITLNPQKLEKFEAKINEKSEQTIEVTTANMPDYTYVKVKDAGAFVLNNTMLIRNMKNTLKVTFQPKKEGTYSTALVFSALGMEDVEVAIEGVATGETPEEQKEGVDLVLSEENALSVLDEKFDNIERNKPLDIEGWTNSALKGTRAWWGFSFLNYDAESPNEKVAKVTPYDSKMEAGTGTPAQMMLVTPPLDFKNSTTKVFTFKVRGDYLKDNQPDLLELCYIDIAEGSLYVQPLAECKMPCTKDESGKWFPYSIDLTGQQIADVFFMGFRFTSTRGCDNTATYYIDDVTYGIETTAIQTVTTAEKARLMVYNLAGSKVAEKSGSSVEDALRGLPHGIYIVKAVSADGVHTSKVQVR</sequence>
<dbReference type="Pfam" id="PF18942">
    <property type="entry name" value="DUF5689"/>
    <property type="match status" value="1"/>
</dbReference>
<dbReference type="InterPro" id="IPR043744">
    <property type="entry name" value="DUF5689"/>
</dbReference>
<dbReference type="Proteomes" id="UP000004407">
    <property type="component" value="Unassembled WGS sequence"/>
</dbReference>
<accession>G6B110</accession>
<dbReference type="PATRIC" id="fig|1002367.3.peg.2088"/>
<evidence type="ECO:0000313" key="4">
    <source>
        <dbReference type="Proteomes" id="UP000004407"/>
    </source>
</evidence>
<keyword evidence="1" id="KW-0732">Signal</keyword>
<dbReference type="EMBL" id="AFZZ01000220">
    <property type="protein sequence ID" value="EHJ36985.1"/>
    <property type="molecule type" value="Genomic_DNA"/>
</dbReference>